<dbReference type="EMBL" id="MAAO01000004">
    <property type="protein sequence ID" value="OUR98746.1"/>
    <property type="molecule type" value="Genomic_DNA"/>
</dbReference>
<protein>
    <submittedName>
        <fullName evidence="1">Uncharacterized protein</fullName>
    </submittedName>
</protein>
<accession>A0A1Y5FAW1</accession>
<comment type="caution">
    <text evidence="1">The sequence shown here is derived from an EMBL/GenBank/DDBJ whole genome shotgun (WGS) entry which is preliminary data.</text>
</comment>
<gene>
    <name evidence="1" type="ORF">A9Q84_04865</name>
</gene>
<name>A0A1Y5FAW1_9BACT</name>
<evidence type="ECO:0000313" key="1">
    <source>
        <dbReference type="EMBL" id="OUR98746.1"/>
    </source>
</evidence>
<sequence length="105" mass="11968">MSGATSKNERVFIEIDASELTDSQIRLIKSINMMLQHVLMTDDEEEFFDGSAEFMRMCASLIKKAHFAEDLKGVNNIPYAQQALEYSMDILQEHITNSNVVSYDN</sequence>
<dbReference type="AlphaFoldDB" id="A0A1Y5FAW1"/>
<reference evidence="2" key="1">
    <citation type="journal article" date="2017" name="Proc. Natl. Acad. Sci. U.S.A.">
        <title>Simulation of Deepwater Horizon oil plume reveals substrate specialization within a complex community of hydrocarbon-degraders.</title>
        <authorList>
            <person name="Hu P."/>
            <person name="Dubinsky E.A."/>
            <person name="Probst A.J."/>
            <person name="Wang J."/>
            <person name="Sieber C.M.K."/>
            <person name="Tom L.M."/>
            <person name="Gardinali P."/>
            <person name="Banfield J.F."/>
            <person name="Atlas R.M."/>
            <person name="Andersen G.L."/>
        </authorList>
    </citation>
    <scope>NUCLEOTIDE SEQUENCE [LARGE SCALE GENOMIC DNA]</scope>
</reference>
<evidence type="ECO:0000313" key="2">
    <source>
        <dbReference type="Proteomes" id="UP000196531"/>
    </source>
</evidence>
<dbReference type="Proteomes" id="UP000196531">
    <property type="component" value="Unassembled WGS sequence"/>
</dbReference>
<organism evidence="1 2">
    <name type="scientific">Halobacteriovorax marinus</name>
    <dbReference type="NCBI Taxonomy" id="97084"/>
    <lineage>
        <taxon>Bacteria</taxon>
        <taxon>Pseudomonadati</taxon>
        <taxon>Bdellovibrionota</taxon>
        <taxon>Bacteriovoracia</taxon>
        <taxon>Bacteriovoracales</taxon>
        <taxon>Halobacteriovoraceae</taxon>
        <taxon>Halobacteriovorax</taxon>
    </lineage>
</organism>
<proteinExistence type="predicted"/>